<evidence type="ECO:0000313" key="2">
    <source>
        <dbReference type="EMBL" id="CAG7649465.1"/>
    </source>
</evidence>
<dbReference type="RefSeq" id="WP_218095560.1">
    <property type="nucleotide sequence ID" value="NZ_CAJVAS010000048.1"/>
</dbReference>
<protein>
    <recommendedName>
        <fullName evidence="1">N-acetyltransferase domain-containing protein</fullName>
    </recommendedName>
</protein>
<dbReference type="PANTHER" id="PTHR43415:SF3">
    <property type="entry name" value="GNAT-FAMILY ACETYLTRANSFERASE"/>
    <property type="match status" value="1"/>
</dbReference>
<dbReference type="AlphaFoldDB" id="A0A916K9V4"/>
<dbReference type="PANTHER" id="PTHR43415">
    <property type="entry name" value="SPERMIDINE N(1)-ACETYLTRANSFERASE"/>
    <property type="match status" value="1"/>
</dbReference>
<dbReference type="Proteomes" id="UP000693672">
    <property type="component" value="Unassembled WGS sequence"/>
</dbReference>
<accession>A0A916K9V4</accession>
<feature type="domain" description="N-acetyltransferase" evidence="1">
    <location>
        <begin position="16"/>
        <end position="141"/>
    </location>
</feature>
<evidence type="ECO:0000259" key="1">
    <source>
        <dbReference type="PROSITE" id="PS51186"/>
    </source>
</evidence>
<reference evidence="2" key="1">
    <citation type="submission" date="2021-06" db="EMBL/GenBank/DDBJ databases">
        <authorList>
            <person name="Criscuolo A."/>
        </authorList>
    </citation>
    <scope>NUCLEOTIDE SEQUENCE</scope>
    <source>
        <strain evidence="2">CIP111600</strain>
    </source>
</reference>
<proteinExistence type="predicted"/>
<dbReference type="CDD" id="cd04301">
    <property type="entry name" value="NAT_SF"/>
    <property type="match status" value="1"/>
</dbReference>
<dbReference type="Pfam" id="PF13302">
    <property type="entry name" value="Acetyltransf_3"/>
    <property type="match status" value="1"/>
</dbReference>
<organism evidence="2 3">
    <name type="scientific">Paenibacillus solanacearum</name>
    <dbReference type="NCBI Taxonomy" id="2048548"/>
    <lineage>
        <taxon>Bacteria</taxon>
        <taxon>Bacillati</taxon>
        <taxon>Bacillota</taxon>
        <taxon>Bacilli</taxon>
        <taxon>Bacillales</taxon>
        <taxon>Paenibacillaceae</taxon>
        <taxon>Paenibacillus</taxon>
    </lineage>
</organism>
<name>A0A916K9V4_9BACL</name>
<sequence>MRTIDYSHYFWQDEAIRLRAIRPEDWEDHYINRFDSSARRLLQCEVELPPTAAEAKSFAEKYADFSSNRLMFTIESLDGEPVGGINLNSIDERNGTFSIGIQIDKDHRGKGYGTRAEATEELPFFLLASLISCKKTSTSFF</sequence>
<evidence type="ECO:0000313" key="3">
    <source>
        <dbReference type="Proteomes" id="UP000693672"/>
    </source>
</evidence>
<gene>
    <name evidence="2" type="ORF">PAESOLCIP111_05875</name>
</gene>
<keyword evidence="3" id="KW-1185">Reference proteome</keyword>
<comment type="caution">
    <text evidence="2">The sequence shown here is derived from an EMBL/GenBank/DDBJ whole genome shotgun (WGS) entry which is preliminary data.</text>
</comment>
<dbReference type="EMBL" id="CAJVAS010000048">
    <property type="protein sequence ID" value="CAG7649465.1"/>
    <property type="molecule type" value="Genomic_DNA"/>
</dbReference>
<dbReference type="PROSITE" id="PS51186">
    <property type="entry name" value="GNAT"/>
    <property type="match status" value="1"/>
</dbReference>
<dbReference type="InterPro" id="IPR000182">
    <property type="entry name" value="GNAT_dom"/>
</dbReference>
<dbReference type="GO" id="GO:0016747">
    <property type="term" value="F:acyltransferase activity, transferring groups other than amino-acyl groups"/>
    <property type="evidence" value="ECO:0007669"/>
    <property type="project" value="InterPro"/>
</dbReference>